<organism evidence="2 3">
    <name type="scientific">Methylomonas koyamae</name>
    <dbReference type="NCBI Taxonomy" id="702114"/>
    <lineage>
        <taxon>Bacteria</taxon>
        <taxon>Pseudomonadati</taxon>
        <taxon>Pseudomonadota</taxon>
        <taxon>Gammaproteobacteria</taxon>
        <taxon>Methylococcales</taxon>
        <taxon>Methylococcaceae</taxon>
        <taxon>Methylomonas</taxon>
    </lineage>
</organism>
<dbReference type="EMBL" id="LUUL01000134">
    <property type="protein sequence ID" value="OAI21794.1"/>
    <property type="molecule type" value="Genomic_DNA"/>
</dbReference>
<accession>A0AA91I373</accession>
<evidence type="ECO:0000313" key="2">
    <source>
        <dbReference type="EMBL" id="OAI21794.1"/>
    </source>
</evidence>
<feature type="transmembrane region" description="Helical" evidence="1">
    <location>
        <begin position="6"/>
        <end position="30"/>
    </location>
</feature>
<feature type="transmembrane region" description="Helical" evidence="1">
    <location>
        <begin position="74"/>
        <end position="95"/>
    </location>
</feature>
<feature type="transmembrane region" description="Helical" evidence="1">
    <location>
        <begin position="42"/>
        <end position="68"/>
    </location>
</feature>
<proteinExistence type="predicted"/>
<feature type="transmembrane region" description="Helical" evidence="1">
    <location>
        <begin position="107"/>
        <end position="135"/>
    </location>
</feature>
<dbReference type="Proteomes" id="UP000077734">
    <property type="component" value="Unassembled WGS sequence"/>
</dbReference>
<reference evidence="2 3" key="1">
    <citation type="submission" date="2016-03" db="EMBL/GenBank/DDBJ databases">
        <authorList>
            <person name="Heylen K."/>
            <person name="De Vos P."/>
            <person name="Vekeman B."/>
        </authorList>
    </citation>
    <scope>NUCLEOTIDE SEQUENCE [LARGE SCALE GENOMIC DNA]</scope>
    <source>
        <strain evidence="2 3">R-49807</strain>
    </source>
</reference>
<keyword evidence="1" id="KW-0812">Transmembrane</keyword>
<gene>
    <name evidence="2" type="ORF">A1356_20380</name>
</gene>
<keyword evidence="1" id="KW-0472">Membrane</keyword>
<dbReference type="AlphaFoldDB" id="A0AA91I373"/>
<name>A0AA91I373_9GAMM</name>
<evidence type="ECO:0000313" key="3">
    <source>
        <dbReference type="Proteomes" id="UP000077734"/>
    </source>
</evidence>
<feature type="transmembrane region" description="Helical" evidence="1">
    <location>
        <begin position="183"/>
        <end position="210"/>
    </location>
</feature>
<protein>
    <submittedName>
        <fullName evidence="2">Uncharacterized protein</fullName>
    </submittedName>
</protein>
<comment type="caution">
    <text evidence="2">The sequence shown here is derived from an EMBL/GenBank/DDBJ whole genome shotgun (WGS) entry which is preliminary data.</text>
</comment>
<keyword evidence="3" id="KW-1185">Reference proteome</keyword>
<keyword evidence="1" id="KW-1133">Transmembrane helix</keyword>
<sequence>MSWLFFGIGTLASVILTYKLRHLAFVSVIPIEKNRPLELKPLHYVGLCTMAAGATLSVASIAGVFVTFPYADKLVLLLGLAVYMITTPANGRSTFRANRPADLHGRFRLLAILGACVLFLAIVGCLVDITLSTILPSDFGLSVGIGVGVVLAIGMVFLAENARSRVGTHYQTKGQFQKMLQISWIRIPVTLMLGLYIGVSGIGLGIGYGYTYLFGVETTKVFEVTGWHYGGSRRCAKPEIEGRPLLIGEKALCVSKDARLSLPVGTELKAEGRESVVGFNVNKILSYTQKAGSTN</sequence>
<evidence type="ECO:0000256" key="1">
    <source>
        <dbReference type="SAM" id="Phobius"/>
    </source>
</evidence>
<feature type="transmembrane region" description="Helical" evidence="1">
    <location>
        <begin position="141"/>
        <end position="162"/>
    </location>
</feature>